<dbReference type="InterPro" id="IPR000172">
    <property type="entry name" value="GMC_OxRdtase_N"/>
</dbReference>
<evidence type="ECO:0000256" key="2">
    <source>
        <dbReference type="ARBA" id="ARBA00010790"/>
    </source>
</evidence>
<reference evidence="9" key="2">
    <citation type="submission" date="2016-04" db="EMBL/GenBank/DDBJ databases">
        <title>First Complete Genome Sequence of a Subdivision 6 Acidobacterium.</title>
        <authorList>
            <person name="Huang S."/>
            <person name="Vieira S."/>
            <person name="Bunk B."/>
            <person name="Riedel T."/>
            <person name="Sproeer C."/>
            <person name="Overmann J."/>
        </authorList>
    </citation>
    <scope>NUCLEOTIDE SEQUENCE [LARGE SCALE GENOMIC DNA]</scope>
    <source>
        <strain evidence="9">DSM 100886 HEG_-6_39</strain>
    </source>
</reference>
<comment type="similarity">
    <text evidence="2">Belongs to the GMC oxidoreductase family.</text>
</comment>
<dbReference type="Pfam" id="PF05199">
    <property type="entry name" value="GMC_oxred_C"/>
    <property type="match status" value="1"/>
</dbReference>
<comment type="cofactor">
    <cofactor evidence="1">
        <name>FAD</name>
        <dbReference type="ChEBI" id="CHEBI:57692"/>
    </cofactor>
</comment>
<dbReference type="PANTHER" id="PTHR42784:SF1">
    <property type="entry name" value="PYRANOSE 2-OXIDASE"/>
    <property type="match status" value="1"/>
</dbReference>
<dbReference type="Proteomes" id="UP000076079">
    <property type="component" value="Chromosome"/>
</dbReference>
<dbReference type="OrthoDB" id="9787779at2"/>
<dbReference type="InterPro" id="IPR007867">
    <property type="entry name" value="GMC_OxRtase_C"/>
</dbReference>
<keyword evidence="9" id="KW-1185">Reference proteome</keyword>
<sequence length="564" mass="62235">MAQASRDQAGQTFDVIVVGSGASGGWAAKRLSEAGINVVLLDAGRALTDADYKEHAPAYTLEYRNRADDRIRETRARQKDCYACTEYNYEWFVNDNEEPYTTAQGKPFSWQGRTRIIGGRTNIWGRQSYRFSDNDFKAASSDGHGIDWPIAYKDLESYYDMVEEYVGISGMPEQDPMLPDSKFHPPMGLNCAEHHVRNVIRKSFNRTLTIGRAANITRPINGRAPCHYCGPCERGCATHSYFNSAFTTVADAIKTGKCTLIQNAMVYQVLMDASGKKARGVSYIDRNTRQLKEVNARVVILAAQALESSRILLNSREGGLANSSGVLGKYLMDHTWVAGGASGEFPDYAQKPSVNGPNRPNGTYVIRFRNRPGEPKHKDFLRGYGYQGGGASNFNYGVSGFGRDYKEAVANSSVTQFAFSGFGEVLPYEDNQVSIDPNVVDTFGIPVLRISMAWKENEQKMIPDMGYAAAEMLEAAGARNIRPFFFLDRVPGYGIHEMGVARMGADPKNSVLNQFQQTHDIGNLLVTDASGFVSGGCQNPTLTIMALTVRSCDHLMEQMKAGTI</sequence>
<evidence type="ECO:0000256" key="1">
    <source>
        <dbReference type="ARBA" id="ARBA00001974"/>
    </source>
</evidence>
<protein>
    <submittedName>
        <fullName evidence="8">Gluconate 2-dehydrogenase flavoprotein</fullName>
        <ecNumber evidence="8">1.1.99.3</ecNumber>
    </submittedName>
</protein>
<dbReference type="STRING" id="1855912.LuPra_03711"/>
<dbReference type="InterPro" id="IPR051473">
    <property type="entry name" value="P2Ox-like"/>
</dbReference>
<keyword evidence="5 8" id="KW-0560">Oxidoreductase</keyword>
<dbReference type="RefSeq" id="WP_110172116.1">
    <property type="nucleotide sequence ID" value="NZ_CP015136.1"/>
</dbReference>
<dbReference type="InterPro" id="IPR036188">
    <property type="entry name" value="FAD/NAD-bd_sf"/>
</dbReference>
<evidence type="ECO:0000259" key="7">
    <source>
        <dbReference type="Pfam" id="PF05199"/>
    </source>
</evidence>
<feature type="domain" description="Glucose-methanol-choline oxidoreductase C-terminal" evidence="7">
    <location>
        <begin position="427"/>
        <end position="547"/>
    </location>
</feature>
<dbReference type="KEGG" id="abac:LuPra_03711"/>
<dbReference type="PATRIC" id="fig|1813736.3.peg.3919"/>
<dbReference type="SUPFAM" id="SSF54373">
    <property type="entry name" value="FAD-linked reductases, C-terminal domain"/>
    <property type="match status" value="1"/>
</dbReference>
<evidence type="ECO:0000259" key="6">
    <source>
        <dbReference type="Pfam" id="PF00732"/>
    </source>
</evidence>
<dbReference type="Gene3D" id="3.50.50.60">
    <property type="entry name" value="FAD/NAD(P)-binding domain"/>
    <property type="match status" value="2"/>
</dbReference>
<keyword evidence="4" id="KW-0274">FAD</keyword>
<dbReference type="GO" id="GO:0033717">
    <property type="term" value="F:gluconate 2-dehydrogenase (acceptor) activity"/>
    <property type="evidence" value="ECO:0007669"/>
    <property type="project" value="UniProtKB-EC"/>
</dbReference>
<reference evidence="8 9" key="1">
    <citation type="journal article" date="2016" name="Genome Announc.">
        <title>First Complete Genome Sequence of a Subdivision 6 Acidobacterium Strain.</title>
        <authorList>
            <person name="Huang S."/>
            <person name="Vieira S."/>
            <person name="Bunk B."/>
            <person name="Riedel T."/>
            <person name="Sproer C."/>
            <person name="Overmann J."/>
        </authorList>
    </citation>
    <scope>NUCLEOTIDE SEQUENCE [LARGE SCALE GENOMIC DNA]</scope>
    <source>
        <strain evidence="9">DSM 100886 HEG_-6_39</strain>
    </source>
</reference>
<evidence type="ECO:0000313" key="8">
    <source>
        <dbReference type="EMBL" id="AMY10478.1"/>
    </source>
</evidence>
<keyword evidence="3" id="KW-0285">Flavoprotein</keyword>
<dbReference type="PANTHER" id="PTHR42784">
    <property type="entry name" value="PYRANOSE 2-OXIDASE"/>
    <property type="match status" value="1"/>
</dbReference>
<accession>A0A143PQS8</accession>
<proteinExistence type="inferred from homology"/>
<evidence type="ECO:0000256" key="5">
    <source>
        <dbReference type="ARBA" id="ARBA00023002"/>
    </source>
</evidence>
<evidence type="ECO:0000256" key="4">
    <source>
        <dbReference type="ARBA" id="ARBA00022827"/>
    </source>
</evidence>
<gene>
    <name evidence="8" type="ORF">LuPra_03711</name>
</gene>
<name>A0A143PQS8_LUTPR</name>
<dbReference type="Pfam" id="PF00732">
    <property type="entry name" value="GMC_oxred_N"/>
    <property type="match status" value="1"/>
</dbReference>
<organism evidence="8 9">
    <name type="scientific">Luteitalea pratensis</name>
    <dbReference type="NCBI Taxonomy" id="1855912"/>
    <lineage>
        <taxon>Bacteria</taxon>
        <taxon>Pseudomonadati</taxon>
        <taxon>Acidobacteriota</taxon>
        <taxon>Vicinamibacteria</taxon>
        <taxon>Vicinamibacterales</taxon>
        <taxon>Vicinamibacteraceae</taxon>
        <taxon>Luteitalea</taxon>
    </lineage>
</organism>
<feature type="domain" description="Glucose-methanol-choline oxidoreductase N-terminal" evidence="6">
    <location>
        <begin position="104"/>
        <end position="335"/>
    </location>
</feature>
<dbReference type="GO" id="GO:0050660">
    <property type="term" value="F:flavin adenine dinucleotide binding"/>
    <property type="evidence" value="ECO:0007669"/>
    <property type="project" value="InterPro"/>
</dbReference>
<dbReference type="EC" id="1.1.99.3" evidence="8"/>
<evidence type="ECO:0000256" key="3">
    <source>
        <dbReference type="ARBA" id="ARBA00022630"/>
    </source>
</evidence>
<evidence type="ECO:0000313" key="9">
    <source>
        <dbReference type="Proteomes" id="UP000076079"/>
    </source>
</evidence>
<dbReference type="AlphaFoldDB" id="A0A143PQS8"/>
<dbReference type="EMBL" id="CP015136">
    <property type="protein sequence ID" value="AMY10478.1"/>
    <property type="molecule type" value="Genomic_DNA"/>
</dbReference>
<dbReference type="SUPFAM" id="SSF51905">
    <property type="entry name" value="FAD/NAD(P)-binding domain"/>
    <property type="match status" value="1"/>
</dbReference>